<evidence type="ECO:0000256" key="1">
    <source>
        <dbReference type="ARBA" id="ARBA00003181"/>
    </source>
</evidence>
<proteinExistence type="inferred from homology"/>
<comment type="function">
    <text evidence="1 8">Small GTPase required for proper localization of RNA polymerase II and III (RNAPII and RNAPIII). May act at an RNAP assembly step prior to nuclear import.</text>
</comment>
<accession>A0AAE1HA66</accession>
<dbReference type="Gene3D" id="3.40.50.300">
    <property type="entry name" value="P-loop containing nucleotide triphosphate hydrolases"/>
    <property type="match status" value="2"/>
</dbReference>
<dbReference type="FunFam" id="3.40.50.300:FF:000338">
    <property type="entry name" value="GPN-loop GTPase 2"/>
    <property type="match status" value="1"/>
</dbReference>
<sequence>MASSKNPTTFGQLVIGPPGSGKTTYCQAMSTFLGSIGRKVVVVNVDPANDDLCYKAAIDVSELITVEDAMQHMHLGPNGGLVYSMEYLLENIDWFLDKLGKYRDCYVLFDFPGQVELYTHHESIRNLVSHLESSGFRLCAVHLVDSHYCSDPGNFFAQGKQSEGLKGKFISTLLLSLTAMLHLGLPHVNLLSKIDVLHQFKDRLLFGIDFYTDVLDLQYLLEALDEDPFSKKYRKLNAAIVSLVEDFSLVTFLPLNTKDQKSLLRVRSAVDKASGWVYGQGEERSVQQLLACAVGAETEQERIGDLKDSLMDTDDPDNL</sequence>
<evidence type="ECO:0000256" key="4">
    <source>
        <dbReference type="ARBA" id="ARBA00022741"/>
    </source>
</evidence>
<evidence type="ECO:0000256" key="3">
    <source>
        <dbReference type="ARBA" id="ARBA00014588"/>
    </source>
</evidence>
<protein>
    <recommendedName>
        <fullName evidence="3 8">GPN-loop GTPase 2</fullName>
    </recommendedName>
</protein>
<keyword evidence="10" id="KW-1185">Reference proteome</keyword>
<gene>
    <name evidence="9" type="ORF">KUF71_007149</name>
</gene>
<dbReference type="GO" id="GO:0003924">
    <property type="term" value="F:GTPase activity"/>
    <property type="evidence" value="ECO:0007669"/>
    <property type="project" value="TreeGrafter"/>
</dbReference>
<comment type="caution">
    <text evidence="9">The sequence shown here is derived from an EMBL/GenBank/DDBJ whole genome shotgun (WGS) entry which is preliminary data.</text>
</comment>
<evidence type="ECO:0000256" key="8">
    <source>
        <dbReference type="RuleBase" id="RU365059"/>
    </source>
</evidence>
<dbReference type="AlphaFoldDB" id="A0AAE1HA66"/>
<dbReference type="GO" id="GO:0005737">
    <property type="term" value="C:cytoplasm"/>
    <property type="evidence" value="ECO:0007669"/>
    <property type="project" value="TreeGrafter"/>
</dbReference>
<dbReference type="Pfam" id="PF03029">
    <property type="entry name" value="ATP_bind_1"/>
    <property type="match status" value="1"/>
</dbReference>
<evidence type="ECO:0000256" key="7">
    <source>
        <dbReference type="ARBA" id="ARBA00046611"/>
    </source>
</evidence>
<keyword evidence="6 8" id="KW-0342">GTP-binding</keyword>
<name>A0AAE1HA66_9NEOP</name>
<keyword evidence="4 8" id="KW-0547">Nucleotide-binding</keyword>
<reference evidence="9" key="1">
    <citation type="submission" date="2021-07" db="EMBL/GenBank/DDBJ databases">
        <authorList>
            <person name="Catto M.A."/>
            <person name="Jacobson A."/>
            <person name="Kennedy G."/>
            <person name="Labadie P."/>
            <person name="Hunt B.G."/>
            <person name="Srinivasan R."/>
        </authorList>
    </citation>
    <scope>NUCLEOTIDE SEQUENCE</scope>
    <source>
        <strain evidence="9">PL_HMW_Pooled</strain>
        <tissue evidence="9">Head</tissue>
    </source>
</reference>
<dbReference type="InterPro" id="IPR030231">
    <property type="entry name" value="Gpn2"/>
</dbReference>
<dbReference type="Proteomes" id="UP001219518">
    <property type="component" value="Unassembled WGS sequence"/>
</dbReference>
<evidence type="ECO:0000256" key="6">
    <source>
        <dbReference type="ARBA" id="ARBA00023134"/>
    </source>
</evidence>
<evidence type="ECO:0000313" key="10">
    <source>
        <dbReference type="Proteomes" id="UP001219518"/>
    </source>
</evidence>
<comment type="similarity">
    <text evidence="2 8">Belongs to the GPN-loop GTPase family.</text>
</comment>
<evidence type="ECO:0000256" key="2">
    <source>
        <dbReference type="ARBA" id="ARBA00005290"/>
    </source>
</evidence>
<dbReference type="CDD" id="cd17871">
    <property type="entry name" value="GPN2"/>
    <property type="match status" value="1"/>
</dbReference>
<dbReference type="EMBL" id="JAHWGI010000773">
    <property type="protein sequence ID" value="KAK3917672.1"/>
    <property type="molecule type" value="Genomic_DNA"/>
</dbReference>
<dbReference type="GO" id="GO:0005525">
    <property type="term" value="F:GTP binding"/>
    <property type="evidence" value="ECO:0007669"/>
    <property type="project" value="UniProtKB-KW"/>
</dbReference>
<organism evidence="9 10">
    <name type="scientific">Frankliniella fusca</name>
    <dbReference type="NCBI Taxonomy" id="407009"/>
    <lineage>
        <taxon>Eukaryota</taxon>
        <taxon>Metazoa</taxon>
        <taxon>Ecdysozoa</taxon>
        <taxon>Arthropoda</taxon>
        <taxon>Hexapoda</taxon>
        <taxon>Insecta</taxon>
        <taxon>Pterygota</taxon>
        <taxon>Neoptera</taxon>
        <taxon>Paraneoptera</taxon>
        <taxon>Thysanoptera</taxon>
        <taxon>Terebrantia</taxon>
        <taxon>Thripoidea</taxon>
        <taxon>Thripidae</taxon>
        <taxon>Frankliniella</taxon>
    </lineage>
</organism>
<dbReference type="InterPro" id="IPR027417">
    <property type="entry name" value="P-loop_NTPase"/>
</dbReference>
<dbReference type="InterPro" id="IPR004130">
    <property type="entry name" value="Gpn"/>
</dbReference>
<reference evidence="9" key="2">
    <citation type="journal article" date="2023" name="BMC Genomics">
        <title>Pest status, molecular evolution, and epigenetic factors derived from the genome assembly of Frankliniella fusca, a thysanopteran phytovirus vector.</title>
        <authorList>
            <person name="Catto M.A."/>
            <person name="Labadie P.E."/>
            <person name="Jacobson A.L."/>
            <person name="Kennedy G.G."/>
            <person name="Srinivasan R."/>
            <person name="Hunt B.G."/>
        </authorList>
    </citation>
    <scope>NUCLEOTIDE SEQUENCE</scope>
    <source>
        <strain evidence="9">PL_HMW_Pooled</strain>
    </source>
</reference>
<evidence type="ECO:0000256" key="5">
    <source>
        <dbReference type="ARBA" id="ARBA00022801"/>
    </source>
</evidence>
<dbReference type="PANTHER" id="PTHR21231:SF3">
    <property type="entry name" value="GPN-LOOP GTPASE 2"/>
    <property type="match status" value="1"/>
</dbReference>
<evidence type="ECO:0000313" key="9">
    <source>
        <dbReference type="EMBL" id="KAK3917672.1"/>
    </source>
</evidence>
<comment type="subunit">
    <text evidence="7">Heterodimers with GPN1 or GPN3. Binds to RNA polymerase II (RNAPII).</text>
</comment>
<dbReference type="PANTHER" id="PTHR21231">
    <property type="entry name" value="XPA-BINDING PROTEIN 1-RELATED"/>
    <property type="match status" value="1"/>
</dbReference>
<dbReference type="SUPFAM" id="SSF52540">
    <property type="entry name" value="P-loop containing nucleoside triphosphate hydrolases"/>
    <property type="match status" value="1"/>
</dbReference>
<keyword evidence="5 8" id="KW-0378">Hydrolase</keyword>